<organism evidence="1 2">
    <name type="scientific">Plectosphaerella cucumerina</name>
    <dbReference type="NCBI Taxonomy" id="40658"/>
    <lineage>
        <taxon>Eukaryota</taxon>
        <taxon>Fungi</taxon>
        <taxon>Dikarya</taxon>
        <taxon>Ascomycota</taxon>
        <taxon>Pezizomycotina</taxon>
        <taxon>Sordariomycetes</taxon>
        <taxon>Hypocreomycetidae</taxon>
        <taxon>Glomerellales</taxon>
        <taxon>Plectosphaerellaceae</taxon>
        <taxon>Plectosphaerella</taxon>
    </lineage>
</organism>
<comment type="caution">
    <text evidence="1">The sequence shown here is derived from an EMBL/GenBank/DDBJ whole genome shotgun (WGS) entry which is preliminary data.</text>
</comment>
<name>A0A8K0THE3_9PEZI</name>
<keyword evidence="2" id="KW-1185">Reference proteome</keyword>
<gene>
    <name evidence="1" type="ORF">B0T11DRAFT_280242</name>
</gene>
<evidence type="ECO:0000313" key="2">
    <source>
        <dbReference type="Proteomes" id="UP000813385"/>
    </source>
</evidence>
<sequence>MRGPGMACRALFLKRGHLRRAPSAPMDCSITLASVLGGGLAERNLPAAGRSAEARLEAEMAFKNHGNLAKGLQRGVVCSGSVATVDARMKRDSKTCDGWMWSSQGRGPRDAGGKTWRELSFEGQLWLVSETRRGKVRKRSSWLDGEAVRPKTCCRP</sequence>
<evidence type="ECO:0000313" key="1">
    <source>
        <dbReference type="EMBL" id="KAH7362139.1"/>
    </source>
</evidence>
<protein>
    <submittedName>
        <fullName evidence="1">Uncharacterized protein</fullName>
    </submittedName>
</protein>
<reference evidence="1" key="1">
    <citation type="journal article" date="2021" name="Nat. Commun.">
        <title>Genetic determinants of endophytism in the Arabidopsis root mycobiome.</title>
        <authorList>
            <person name="Mesny F."/>
            <person name="Miyauchi S."/>
            <person name="Thiergart T."/>
            <person name="Pickel B."/>
            <person name="Atanasova L."/>
            <person name="Karlsson M."/>
            <person name="Huettel B."/>
            <person name="Barry K.W."/>
            <person name="Haridas S."/>
            <person name="Chen C."/>
            <person name="Bauer D."/>
            <person name="Andreopoulos W."/>
            <person name="Pangilinan J."/>
            <person name="LaButti K."/>
            <person name="Riley R."/>
            <person name="Lipzen A."/>
            <person name="Clum A."/>
            <person name="Drula E."/>
            <person name="Henrissat B."/>
            <person name="Kohler A."/>
            <person name="Grigoriev I.V."/>
            <person name="Martin F.M."/>
            <person name="Hacquard S."/>
        </authorList>
    </citation>
    <scope>NUCLEOTIDE SEQUENCE</scope>
    <source>
        <strain evidence="1">MPI-CAGE-AT-0016</strain>
    </source>
</reference>
<dbReference type="AlphaFoldDB" id="A0A8K0THE3"/>
<dbReference type="EMBL" id="JAGPXD010000003">
    <property type="protein sequence ID" value="KAH7362139.1"/>
    <property type="molecule type" value="Genomic_DNA"/>
</dbReference>
<accession>A0A8K0THE3</accession>
<proteinExistence type="predicted"/>
<dbReference type="Proteomes" id="UP000813385">
    <property type="component" value="Unassembled WGS sequence"/>
</dbReference>